<feature type="domain" description="Excalibur calcium-binding" evidence="3">
    <location>
        <begin position="445"/>
        <end position="482"/>
    </location>
</feature>
<proteinExistence type="predicted"/>
<name>A0ABW2P2J0_9ACTN</name>
<evidence type="ECO:0000256" key="2">
    <source>
        <dbReference type="SAM" id="Phobius"/>
    </source>
</evidence>
<sequence length="487" mass="47537">MRNRRAAGDHSDPAGVLPGLGDPPPADPGDPPVLMDDLRSAEDETMVDIRPVPGEPEETPLAAVPPEAVPPPAGEEDLPPGSGGIPPGPEGPAVPGEPPPGPPRAGRGTTIALIAGLFVAIVVTGVLGTIAVLMTREPDLPLGAEPPSRLATPIHFAPVTGVRAAPCPGAEAVLDDAGTTCYQVARGVTVTSVVRISTVAAQDGTYAVRVVPAPDSRARLADLIKDTLNQQLAVVVDDKVVTAPRVAQPMTQDSLSIAGLSKETAEALMSRLLGGVGTVTGSGAPTPTPSCPPTGVPGNGTTGDPGTGTTGNPGTGTTGNPGTGTTGNPGTGTTGGQGTGGTIGDPGAGTVGGSPACPPTAATTAAPPPGGATTGVPSGPPATGAPSAPASQPGSVPLVPPGATHTPGTGTGATPAGKGAQPAGSATPRATGVSARGPRRTLDPRFPSCKQAHAANYGPYTKGVHPEYDWYVDGDHDGVACERGDIT</sequence>
<dbReference type="InterPro" id="IPR008613">
    <property type="entry name" value="Excalibur_Ca-bd_domain"/>
</dbReference>
<feature type="compositionally biased region" description="Pro residues" evidence="1">
    <location>
        <begin position="21"/>
        <end position="31"/>
    </location>
</feature>
<feature type="region of interest" description="Disordered" evidence="1">
    <location>
        <begin position="278"/>
        <end position="446"/>
    </location>
</feature>
<organism evidence="4 5">
    <name type="scientific">Sphaerisporangium rhizosphaerae</name>
    <dbReference type="NCBI Taxonomy" id="2269375"/>
    <lineage>
        <taxon>Bacteria</taxon>
        <taxon>Bacillati</taxon>
        <taxon>Actinomycetota</taxon>
        <taxon>Actinomycetes</taxon>
        <taxon>Streptosporangiales</taxon>
        <taxon>Streptosporangiaceae</taxon>
        <taxon>Sphaerisporangium</taxon>
    </lineage>
</organism>
<gene>
    <name evidence="4" type="ORF">ACFQSB_11145</name>
</gene>
<feature type="compositionally biased region" description="Pro residues" evidence="1">
    <location>
        <begin position="86"/>
        <end position="103"/>
    </location>
</feature>
<evidence type="ECO:0000313" key="4">
    <source>
        <dbReference type="EMBL" id="MFC7382762.1"/>
    </source>
</evidence>
<reference evidence="5" key="1">
    <citation type="journal article" date="2019" name="Int. J. Syst. Evol. Microbiol.">
        <title>The Global Catalogue of Microorganisms (GCM) 10K type strain sequencing project: providing services to taxonomists for standard genome sequencing and annotation.</title>
        <authorList>
            <consortium name="The Broad Institute Genomics Platform"/>
            <consortium name="The Broad Institute Genome Sequencing Center for Infectious Disease"/>
            <person name="Wu L."/>
            <person name="Ma J."/>
        </authorList>
    </citation>
    <scope>NUCLEOTIDE SEQUENCE [LARGE SCALE GENOMIC DNA]</scope>
    <source>
        <strain evidence="5">CECT 7649</strain>
    </source>
</reference>
<feature type="transmembrane region" description="Helical" evidence="2">
    <location>
        <begin position="111"/>
        <end position="134"/>
    </location>
</feature>
<keyword evidence="5" id="KW-1185">Reference proteome</keyword>
<feature type="compositionally biased region" description="Low complexity" evidence="1">
    <location>
        <begin position="374"/>
        <end position="424"/>
    </location>
</feature>
<feature type="compositionally biased region" description="Basic and acidic residues" evidence="1">
    <location>
        <begin position="1"/>
        <end position="12"/>
    </location>
</feature>
<feature type="region of interest" description="Disordered" evidence="1">
    <location>
        <begin position="1"/>
        <end position="107"/>
    </location>
</feature>
<dbReference type="RefSeq" id="WP_380826081.1">
    <property type="nucleotide sequence ID" value="NZ_JBHTCG010000006.1"/>
</dbReference>
<dbReference type="Pfam" id="PF22599">
    <property type="entry name" value="SecDF_P1_head"/>
    <property type="match status" value="1"/>
</dbReference>
<keyword evidence="2" id="KW-0812">Transmembrane</keyword>
<dbReference type="InterPro" id="IPR054384">
    <property type="entry name" value="SecDF_P1_head"/>
</dbReference>
<feature type="compositionally biased region" description="Pro residues" evidence="1">
    <location>
        <begin position="286"/>
        <end position="295"/>
    </location>
</feature>
<protein>
    <submittedName>
        <fullName evidence="4">Excalibur calcium-binding domain-containing protein</fullName>
    </submittedName>
</protein>
<dbReference type="EMBL" id="JBHTCG010000006">
    <property type="protein sequence ID" value="MFC7382762.1"/>
    <property type="molecule type" value="Genomic_DNA"/>
</dbReference>
<keyword evidence="2" id="KW-0472">Membrane</keyword>
<evidence type="ECO:0000313" key="5">
    <source>
        <dbReference type="Proteomes" id="UP001596496"/>
    </source>
</evidence>
<dbReference type="Pfam" id="PF05901">
    <property type="entry name" value="Excalibur"/>
    <property type="match status" value="1"/>
</dbReference>
<accession>A0ABW2P2J0</accession>
<comment type="caution">
    <text evidence="4">The sequence shown here is derived from an EMBL/GenBank/DDBJ whole genome shotgun (WGS) entry which is preliminary data.</text>
</comment>
<dbReference type="Gene3D" id="3.30.1360.200">
    <property type="match status" value="1"/>
</dbReference>
<keyword evidence="2" id="KW-1133">Transmembrane helix</keyword>
<dbReference type="Proteomes" id="UP001596496">
    <property type="component" value="Unassembled WGS sequence"/>
</dbReference>
<dbReference type="SMART" id="SM00894">
    <property type="entry name" value="Excalibur"/>
    <property type="match status" value="1"/>
</dbReference>
<feature type="compositionally biased region" description="Gly residues" evidence="1">
    <location>
        <begin position="297"/>
        <end position="352"/>
    </location>
</feature>
<evidence type="ECO:0000256" key="1">
    <source>
        <dbReference type="SAM" id="MobiDB-lite"/>
    </source>
</evidence>
<evidence type="ECO:0000259" key="3">
    <source>
        <dbReference type="SMART" id="SM00894"/>
    </source>
</evidence>
<feature type="compositionally biased region" description="Low complexity" evidence="1">
    <location>
        <begin position="353"/>
        <end position="365"/>
    </location>
</feature>